<dbReference type="PANTHER" id="PTHR36576:SF1">
    <property type="entry name" value="UPF0654 PROTEIN C11D3.01C-RELATED"/>
    <property type="match status" value="1"/>
</dbReference>
<evidence type="ECO:0000256" key="1">
    <source>
        <dbReference type="SAM" id="MobiDB-lite"/>
    </source>
</evidence>
<dbReference type="GO" id="GO:0005737">
    <property type="term" value="C:cytoplasm"/>
    <property type="evidence" value="ECO:0007669"/>
    <property type="project" value="TreeGrafter"/>
</dbReference>
<comment type="caution">
    <text evidence="2">The sequence shown here is derived from an EMBL/GenBank/DDBJ whole genome shotgun (WGS) entry which is preliminary data.</text>
</comment>
<dbReference type="AlphaFoldDB" id="A0AA38H151"/>
<name>A0AA38H151_9TREE</name>
<dbReference type="EMBL" id="JAKWFO010000016">
    <property type="protein sequence ID" value="KAI9631850.1"/>
    <property type="molecule type" value="Genomic_DNA"/>
</dbReference>
<dbReference type="InterPro" id="IPR052670">
    <property type="entry name" value="UPF0654_domain"/>
</dbReference>
<proteinExistence type="predicted"/>
<dbReference type="GeneID" id="77730783"/>
<feature type="region of interest" description="Disordered" evidence="1">
    <location>
        <begin position="1"/>
        <end position="118"/>
    </location>
</feature>
<accession>A0AA38H151</accession>
<dbReference type="RefSeq" id="XP_052941627.1">
    <property type="nucleotide sequence ID" value="XM_053091578.1"/>
</dbReference>
<evidence type="ECO:0000313" key="3">
    <source>
        <dbReference type="Proteomes" id="UP001164286"/>
    </source>
</evidence>
<dbReference type="Pfam" id="PF10346">
    <property type="entry name" value="Con-6"/>
    <property type="match status" value="2"/>
</dbReference>
<feature type="compositionally biased region" description="Basic and acidic residues" evidence="1">
    <location>
        <begin position="27"/>
        <end position="82"/>
    </location>
</feature>
<keyword evidence="3" id="KW-1185">Reference proteome</keyword>
<protein>
    <recommendedName>
        <fullName evidence="4">Conidiation-specific protein 6</fullName>
    </recommendedName>
</protein>
<gene>
    <name evidence="2" type="ORF">MKK02DRAFT_41480</name>
</gene>
<dbReference type="PANTHER" id="PTHR36576">
    <property type="entry name" value="UPF0654 PROTEIN C11D3.01C-RELATED"/>
    <property type="match status" value="1"/>
</dbReference>
<organism evidence="2 3">
    <name type="scientific">Dioszegia hungarica</name>
    <dbReference type="NCBI Taxonomy" id="4972"/>
    <lineage>
        <taxon>Eukaryota</taxon>
        <taxon>Fungi</taxon>
        <taxon>Dikarya</taxon>
        <taxon>Basidiomycota</taxon>
        <taxon>Agaricomycotina</taxon>
        <taxon>Tremellomycetes</taxon>
        <taxon>Tremellales</taxon>
        <taxon>Bulleribasidiaceae</taxon>
        <taxon>Dioszegia</taxon>
    </lineage>
</organism>
<evidence type="ECO:0008006" key="4">
    <source>
        <dbReference type="Google" id="ProtNLM"/>
    </source>
</evidence>
<feature type="compositionally biased region" description="Basic and acidic residues" evidence="1">
    <location>
        <begin position="101"/>
        <end position="118"/>
    </location>
</feature>
<dbReference type="InterPro" id="IPR018824">
    <property type="entry name" value="Conidiation-specific_6"/>
</dbReference>
<reference evidence="2" key="1">
    <citation type="journal article" date="2022" name="G3 (Bethesda)">
        <title>High quality genome of the basidiomycete yeast Dioszegia hungarica PDD-24b-2 isolated from cloud water.</title>
        <authorList>
            <person name="Jarrige D."/>
            <person name="Haridas S."/>
            <person name="Bleykasten-Grosshans C."/>
            <person name="Joly M."/>
            <person name="Nadalig T."/>
            <person name="Sancelme M."/>
            <person name="Vuilleumier S."/>
            <person name="Grigoriev I.V."/>
            <person name="Amato P."/>
            <person name="Bringel F."/>
        </authorList>
    </citation>
    <scope>NUCLEOTIDE SEQUENCE</scope>
    <source>
        <strain evidence="2">PDD-24b-2</strain>
    </source>
</reference>
<sequence>MSTAEEQHQHHIIGGHKATLNNPSSGEEAKERSRQYLKEAGIEVSEVDGKASFSEHKVPKHEGHHDTRGHVHPDEKEGDEAHRHRVLGGYKATLSNDSTSEEAKQHAREKLREAGEDY</sequence>
<evidence type="ECO:0000313" key="2">
    <source>
        <dbReference type="EMBL" id="KAI9631850.1"/>
    </source>
</evidence>
<dbReference type="Proteomes" id="UP001164286">
    <property type="component" value="Unassembled WGS sequence"/>
</dbReference>